<protein>
    <submittedName>
        <fullName evidence="3">TonB-dependent receptor plug domain-containing protein</fullName>
    </submittedName>
</protein>
<dbReference type="Gene3D" id="2.170.130.10">
    <property type="entry name" value="TonB-dependent receptor, plug domain"/>
    <property type="match status" value="1"/>
</dbReference>
<dbReference type="GO" id="GO:0044718">
    <property type="term" value="P:siderophore transmembrane transport"/>
    <property type="evidence" value="ECO:0007669"/>
    <property type="project" value="TreeGrafter"/>
</dbReference>
<reference evidence="3" key="1">
    <citation type="submission" date="2020-10" db="EMBL/GenBank/DDBJ databases">
        <authorList>
            <person name="Gilroy R."/>
        </authorList>
    </citation>
    <scope>NUCLEOTIDE SEQUENCE</scope>
    <source>
        <strain evidence="3">10037</strain>
    </source>
</reference>
<evidence type="ECO:0000259" key="2">
    <source>
        <dbReference type="Pfam" id="PF07715"/>
    </source>
</evidence>
<dbReference type="GO" id="GO:0015344">
    <property type="term" value="F:siderophore uptake transmembrane transporter activity"/>
    <property type="evidence" value="ECO:0007669"/>
    <property type="project" value="TreeGrafter"/>
</dbReference>
<evidence type="ECO:0000313" key="4">
    <source>
        <dbReference type="Proteomes" id="UP000823597"/>
    </source>
</evidence>
<proteinExistence type="predicted"/>
<dbReference type="Proteomes" id="UP000823597">
    <property type="component" value="Unassembled WGS sequence"/>
</dbReference>
<dbReference type="SUPFAM" id="SSF56935">
    <property type="entry name" value="Porins"/>
    <property type="match status" value="1"/>
</dbReference>
<evidence type="ECO:0000256" key="1">
    <source>
        <dbReference type="ARBA" id="ARBA00022729"/>
    </source>
</evidence>
<dbReference type="EMBL" id="JADIME010000053">
    <property type="protein sequence ID" value="MBO8465380.1"/>
    <property type="molecule type" value="Genomic_DNA"/>
</dbReference>
<feature type="domain" description="TonB-dependent receptor plug" evidence="2">
    <location>
        <begin position="136"/>
        <end position="258"/>
    </location>
</feature>
<dbReference type="AlphaFoldDB" id="A0A9D9N9Y5"/>
<dbReference type="PANTHER" id="PTHR30069:SF29">
    <property type="entry name" value="HEMOGLOBIN AND HEMOGLOBIN-HAPTOGLOBIN-BINDING PROTEIN 1-RELATED"/>
    <property type="match status" value="1"/>
</dbReference>
<reference evidence="3" key="2">
    <citation type="journal article" date="2021" name="PeerJ">
        <title>Extensive microbial diversity within the chicken gut microbiome revealed by metagenomics and culture.</title>
        <authorList>
            <person name="Gilroy R."/>
            <person name="Ravi A."/>
            <person name="Getino M."/>
            <person name="Pursley I."/>
            <person name="Horton D.L."/>
            <person name="Alikhan N.F."/>
            <person name="Baker D."/>
            <person name="Gharbi K."/>
            <person name="Hall N."/>
            <person name="Watson M."/>
            <person name="Adriaenssens E.M."/>
            <person name="Foster-Nyarko E."/>
            <person name="Jarju S."/>
            <person name="Secka A."/>
            <person name="Antonio M."/>
            <person name="Oren A."/>
            <person name="Chaudhuri R.R."/>
            <person name="La Ragione R."/>
            <person name="Hildebrand F."/>
            <person name="Pallen M.J."/>
        </authorList>
    </citation>
    <scope>NUCLEOTIDE SEQUENCE</scope>
    <source>
        <strain evidence="3">10037</strain>
    </source>
</reference>
<organism evidence="3 4">
    <name type="scientific">Candidatus Merdivivens pullistercoris</name>
    <dbReference type="NCBI Taxonomy" id="2840873"/>
    <lineage>
        <taxon>Bacteria</taxon>
        <taxon>Pseudomonadati</taxon>
        <taxon>Bacteroidota</taxon>
        <taxon>Bacteroidia</taxon>
        <taxon>Bacteroidales</taxon>
        <taxon>Muribaculaceae</taxon>
        <taxon>Muribaculaceae incertae sedis</taxon>
        <taxon>Candidatus Merdivivens</taxon>
    </lineage>
</organism>
<dbReference type="PANTHER" id="PTHR30069">
    <property type="entry name" value="TONB-DEPENDENT OUTER MEMBRANE RECEPTOR"/>
    <property type="match status" value="1"/>
</dbReference>
<name>A0A9D9N9Y5_9BACT</name>
<dbReference type="Pfam" id="PF07715">
    <property type="entry name" value="Plug"/>
    <property type="match status" value="1"/>
</dbReference>
<dbReference type="InterPro" id="IPR039426">
    <property type="entry name" value="TonB-dep_rcpt-like"/>
</dbReference>
<keyword evidence="1" id="KW-0732">Signal</keyword>
<sequence length="935" mass="104801">MRFAAIHILEKFLLVYCVLCMDMQLSRADVDDRHVFSISVVDKVTGEPLVYPNCFLRSEEGGRKLVAGGDMHGVCRFYNLPDGVYGITVRYMGEMYDCGKMTVKSGLSAFTVKINIKPILIDEAVVIATEPRGSVTKSVIGVDAMKHLQPSSIADVLELIPGGRATDPAFSSAQIVSLREASVPGSNYTTSSLGTQFTMDGIPLSTNANLQSTPAYSSYGGSFVNQGVDMRSISADDIESVEVVRGIASAEYGDLTSGMVNIKRRRGGRDLTARFKSDMKSKLFYVGKGFETSGTKDPVKINIGAGYLDAKADPRNTRQNYRRLSASFRVNRSWTGNDDFVFSAGGSFDYSGSFDNAKSDLNLDFGTHGPVERYKSQYNRFALSGDFRLSSRRNGFFRRFDLKAAVSADMDVIDRWKYVALGSEVPLSTAREEGEYNVEALPAKYEASMKIEGIPFNAFLKSTAHFRFGGPKFGNNLLAGAEWSMDKNYGRGLVFDVTRPFSPDMNVRPRAFNSIPAMHQFSLYAEDNMNIVLGGGFRLDAMLGLRASMLLNLSGAYDLSRKVFADPRVNATLYFPSFDLDGGPFEVSLSGGFGMHTKFPTLDYLYPEYIYYDIPQMNFWPADPEKRLINLKVFKIDPVNHALDAATNLKWEIRGDFSWKDNSLSVTYFREDMTSGFRYQGRLVTFVTKDYDEQSVDPSQLTGPPDLSNVPYVLDTLLTTYSVPDNGSRTLKEGVEFSFVSARIRPIKTRIIVTGAWFRTVYRNSLPDFYRPLSNVGGKTYPYIGYYAETDGYLREMFNTNFTFDTQIPRLGLIFTTSFQCLWFTGSQTLYVNPYPEYYIDNSGTWHEFTDESAENDLLAQLIQDSDPSVFRYNTVPFSMNVNLKVTKTLFRDKLSLSVFVNKILDVTPAYRTSAGVLVRRSVQPYFGMELNFKI</sequence>
<dbReference type="GO" id="GO:0009279">
    <property type="term" value="C:cell outer membrane"/>
    <property type="evidence" value="ECO:0007669"/>
    <property type="project" value="TreeGrafter"/>
</dbReference>
<dbReference type="InterPro" id="IPR037066">
    <property type="entry name" value="Plug_dom_sf"/>
</dbReference>
<gene>
    <name evidence="3" type="ORF">IAB93_05210</name>
</gene>
<accession>A0A9D9N9Y5</accession>
<evidence type="ECO:0000313" key="3">
    <source>
        <dbReference type="EMBL" id="MBO8465380.1"/>
    </source>
</evidence>
<dbReference type="InterPro" id="IPR012910">
    <property type="entry name" value="Plug_dom"/>
</dbReference>
<keyword evidence="3" id="KW-0675">Receptor</keyword>
<comment type="caution">
    <text evidence="3">The sequence shown here is derived from an EMBL/GenBank/DDBJ whole genome shotgun (WGS) entry which is preliminary data.</text>
</comment>